<dbReference type="Proteomes" id="UP000199545">
    <property type="component" value="Unassembled WGS sequence"/>
</dbReference>
<feature type="transmembrane region" description="Helical" evidence="3">
    <location>
        <begin position="210"/>
        <end position="234"/>
    </location>
</feature>
<dbReference type="Pfam" id="PF00892">
    <property type="entry name" value="EamA"/>
    <property type="match status" value="2"/>
</dbReference>
<evidence type="ECO:0000259" key="4">
    <source>
        <dbReference type="Pfam" id="PF00892"/>
    </source>
</evidence>
<feature type="transmembrane region" description="Helical" evidence="3">
    <location>
        <begin position="268"/>
        <end position="286"/>
    </location>
</feature>
<dbReference type="SUPFAM" id="SSF103481">
    <property type="entry name" value="Multidrug resistance efflux transporter EmrE"/>
    <property type="match status" value="2"/>
</dbReference>
<feature type="transmembrane region" description="Helical" evidence="3">
    <location>
        <begin position="246"/>
        <end position="262"/>
    </location>
</feature>
<comment type="subcellular location">
    <subcellularLocation>
        <location evidence="1">Endomembrane system</location>
        <topology evidence="1">Multi-pass membrane protein</topology>
    </subcellularLocation>
</comment>
<protein>
    <submittedName>
        <fullName evidence="5">Threonine/homoserine efflux transporter RhtA</fullName>
    </submittedName>
</protein>
<proteinExistence type="inferred from homology"/>
<keyword evidence="3" id="KW-0812">Transmembrane</keyword>
<reference evidence="5 6" key="1">
    <citation type="submission" date="2016-10" db="EMBL/GenBank/DDBJ databases">
        <authorList>
            <person name="de Groot N.N."/>
        </authorList>
    </citation>
    <scope>NUCLEOTIDE SEQUENCE [LARGE SCALE GENOMIC DNA]</scope>
    <source>
        <strain evidence="5 6">DSM 44778</strain>
    </source>
</reference>
<gene>
    <name evidence="5" type="ORF">SAMN05421852_11646</name>
</gene>
<comment type="similarity">
    <text evidence="2">Belongs to the EamA transporter family.</text>
</comment>
<evidence type="ECO:0000313" key="5">
    <source>
        <dbReference type="EMBL" id="SFJ66970.1"/>
    </source>
</evidence>
<feature type="transmembrane region" description="Helical" evidence="3">
    <location>
        <begin position="95"/>
        <end position="114"/>
    </location>
</feature>
<sequence length="295" mass="32047">MKKSTDIKIVFAYILVIFLWSSAFPGIRVGLEGYSPQHLALLRFLVGSIALLLFALITRMRLPDFRDLPAIVLFGLLGFSIYHIALNYGETTVSAGVASLLVSTSPIFSSILASQFKGEKLSLLGWIGIMTGFFGVFLVSLGTGDSFSLNIGALYILLGTLSESIYFVFQIPYVKKYGPLPFTTYTIWAATLFMSVFLPDLGHSLIHAPIPSTLSALYLGLFPTVIPYIALAYITSRAGASEATSSLYLTPTFAFLIAWIWLGEVPTLLSIIGGIITILGVVMVNIKSVSKNGYK</sequence>
<dbReference type="PANTHER" id="PTHR12715:SF4">
    <property type="entry name" value="EAMA DOMAIN-CONTAINING PROTEIN"/>
    <property type="match status" value="1"/>
</dbReference>
<feature type="transmembrane region" description="Helical" evidence="3">
    <location>
        <begin position="147"/>
        <end position="168"/>
    </location>
</feature>
<dbReference type="EMBL" id="FORR01000016">
    <property type="protein sequence ID" value="SFJ66970.1"/>
    <property type="molecule type" value="Genomic_DNA"/>
</dbReference>
<evidence type="ECO:0000256" key="2">
    <source>
        <dbReference type="ARBA" id="ARBA00007362"/>
    </source>
</evidence>
<feature type="transmembrane region" description="Helical" evidence="3">
    <location>
        <begin position="70"/>
        <end position="89"/>
    </location>
</feature>
<dbReference type="InterPro" id="IPR052756">
    <property type="entry name" value="Alkyne_AA_exporter"/>
</dbReference>
<feature type="domain" description="EamA" evidence="4">
    <location>
        <begin position="151"/>
        <end position="285"/>
    </location>
</feature>
<dbReference type="InterPro" id="IPR037185">
    <property type="entry name" value="EmrE-like"/>
</dbReference>
<dbReference type="STRING" id="46223.SAMN05421852_11646"/>
<dbReference type="RefSeq" id="WP_093231062.1">
    <property type="nucleotide sequence ID" value="NZ_FORR01000016.1"/>
</dbReference>
<keyword evidence="3" id="KW-0472">Membrane</keyword>
<dbReference type="InterPro" id="IPR000620">
    <property type="entry name" value="EamA_dom"/>
</dbReference>
<keyword evidence="6" id="KW-1185">Reference proteome</keyword>
<feature type="transmembrane region" description="Helical" evidence="3">
    <location>
        <begin position="7"/>
        <end position="27"/>
    </location>
</feature>
<feature type="transmembrane region" description="Helical" evidence="3">
    <location>
        <begin position="180"/>
        <end position="198"/>
    </location>
</feature>
<name>A0A1I3T8P9_9BACL</name>
<accession>A0A1I3T8P9</accession>
<evidence type="ECO:0000256" key="3">
    <source>
        <dbReference type="SAM" id="Phobius"/>
    </source>
</evidence>
<dbReference type="AlphaFoldDB" id="A0A1I3T8P9"/>
<feature type="transmembrane region" description="Helical" evidence="3">
    <location>
        <begin position="39"/>
        <end position="58"/>
    </location>
</feature>
<dbReference type="PANTHER" id="PTHR12715">
    <property type="entry name" value="TRANSPORTER, DRUG/METABOLITE EXPORTER FAMILY"/>
    <property type="match status" value="1"/>
</dbReference>
<keyword evidence="3" id="KW-1133">Transmembrane helix</keyword>
<organism evidence="5 6">
    <name type="scientific">Thermoflavimicrobium dichotomicum</name>
    <dbReference type="NCBI Taxonomy" id="46223"/>
    <lineage>
        <taxon>Bacteria</taxon>
        <taxon>Bacillati</taxon>
        <taxon>Bacillota</taxon>
        <taxon>Bacilli</taxon>
        <taxon>Bacillales</taxon>
        <taxon>Thermoactinomycetaceae</taxon>
        <taxon>Thermoflavimicrobium</taxon>
    </lineage>
</organism>
<dbReference type="GO" id="GO:0016020">
    <property type="term" value="C:membrane"/>
    <property type="evidence" value="ECO:0007669"/>
    <property type="project" value="InterPro"/>
</dbReference>
<feature type="domain" description="EamA" evidence="4">
    <location>
        <begin position="9"/>
        <end position="140"/>
    </location>
</feature>
<feature type="transmembrane region" description="Helical" evidence="3">
    <location>
        <begin position="121"/>
        <end position="141"/>
    </location>
</feature>
<dbReference type="OrthoDB" id="9809509at2"/>
<evidence type="ECO:0000313" key="6">
    <source>
        <dbReference type="Proteomes" id="UP000199545"/>
    </source>
</evidence>
<evidence type="ECO:0000256" key="1">
    <source>
        <dbReference type="ARBA" id="ARBA00004127"/>
    </source>
</evidence>